<keyword evidence="1 3" id="KW-0807">Transducer</keyword>
<feature type="domain" description="HAMP" evidence="6">
    <location>
        <begin position="209"/>
        <end position="262"/>
    </location>
</feature>
<dbReference type="PANTHER" id="PTHR32089:SF112">
    <property type="entry name" value="LYSOZYME-LIKE PROTEIN-RELATED"/>
    <property type="match status" value="1"/>
</dbReference>
<name>A0ABQ3GY85_9NEIS</name>
<keyword evidence="4" id="KW-1133">Transmembrane helix</keyword>
<feature type="domain" description="Methyl-accepting transducer" evidence="5">
    <location>
        <begin position="267"/>
        <end position="503"/>
    </location>
</feature>
<dbReference type="EMBL" id="BMYO01000003">
    <property type="protein sequence ID" value="GHD60916.1"/>
    <property type="molecule type" value="Genomic_DNA"/>
</dbReference>
<evidence type="ECO:0000256" key="4">
    <source>
        <dbReference type="SAM" id="Phobius"/>
    </source>
</evidence>
<sequence length="539" mass="58187">MTVKTRLIALIAAFAAVLALISGLGIYQLNRINGHIDEINRNVIPSLRYLNEANVSFQRMRVTTFRHLNSMSTQDQGELEKRIASYKEKITGAFGDYEKNVLDVNDQRDVALLAADRETMQKYLQIQEKALDLSRLAQRDEANALLTKSYEESKQVADALDAHAKYNEEWSGKQVKLASETFNSAVFQSILCLLVGLAGAGIFGLISYRAIVNPLNGMRDAIRGVEQDLDFKRRAKTDGKGEVGEAITAFNRLMDRVQGSLGQLQRAAGDVSGSAGELSDASGQVAKSANYQSDATASMASSVEQMTVSISHVSDRAGEAHNLARESGQLVQQGRTVIGRTVDEINQIAEGVGEAAARLSELEQQTQQISSVIGVIRDVADQTNLLALNAAIEAARAGEQGRGFAVVADEVRKLAERTANSTAEISQIIETVGERAQRSVAGMNQAVNLVKSGVAQADAARDVIGQIGSKAEQTVQMVNDISAALREQSLASSNIAQQVERIAQMTEENSAIAEQTNSSAKQLGELAATMQRETAQYRI</sequence>
<evidence type="ECO:0000259" key="6">
    <source>
        <dbReference type="PROSITE" id="PS50885"/>
    </source>
</evidence>
<dbReference type="GO" id="GO:0016301">
    <property type="term" value="F:kinase activity"/>
    <property type="evidence" value="ECO:0007669"/>
    <property type="project" value="UniProtKB-KW"/>
</dbReference>
<dbReference type="Proteomes" id="UP000604737">
    <property type="component" value="Unassembled WGS sequence"/>
</dbReference>
<dbReference type="SUPFAM" id="SSF58104">
    <property type="entry name" value="Methyl-accepting chemotaxis protein (MCP) signaling domain"/>
    <property type="match status" value="1"/>
</dbReference>
<dbReference type="InterPro" id="IPR004090">
    <property type="entry name" value="Chemotax_Me-accpt_rcpt"/>
</dbReference>
<dbReference type="CDD" id="cd11386">
    <property type="entry name" value="MCP_signal"/>
    <property type="match status" value="1"/>
</dbReference>
<dbReference type="PRINTS" id="PR00260">
    <property type="entry name" value="CHEMTRNSDUCR"/>
</dbReference>
<dbReference type="Pfam" id="PF12729">
    <property type="entry name" value="4HB_MCP_1"/>
    <property type="match status" value="1"/>
</dbReference>
<dbReference type="SMART" id="SM00283">
    <property type="entry name" value="MA"/>
    <property type="match status" value="1"/>
</dbReference>
<dbReference type="InterPro" id="IPR003660">
    <property type="entry name" value="HAMP_dom"/>
</dbReference>
<dbReference type="Pfam" id="PF00015">
    <property type="entry name" value="MCPsignal"/>
    <property type="match status" value="1"/>
</dbReference>
<evidence type="ECO:0000256" key="3">
    <source>
        <dbReference type="PROSITE-ProRule" id="PRU00284"/>
    </source>
</evidence>
<organism evidence="7 8">
    <name type="scientific">Jeongeupia chitinilytica</name>
    <dbReference type="NCBI Taxonomy" id="1041641"/>
    <lineage>
        <taxon>Bacteria</taxon>
        <taxon>Pseudomonadati</taxon>
        <taxon>Pseudomonadota</taxon>
        <taxon>Betaproteobacteria</taxon>
        <taxon>Neisseriales</taxon>
        <taxon>Chitinibacteraceae</taxon>
        <taxon>Jeongeupia</taxon>
    </lineage>
</organism>
<evidence type="ECO:0000256" key="2">
    <source>
        <dbReference type="ARBA" id="ARBA00029447"/>
    </source>
</evidence>
<evidence type="ECO:0000259" key="5">
    <source>
        <dbReference type="PROSITE" id="PS50111"/>
    </source>
</evidence>
<dbReference type="PROSITE" id="PS50885">
    <property type="entry name" value="HAMP"/>
    <property type="match status" value="1"/>
</dbReference>
<reference evidence="8" key="1">
    <citation type="journal article" date="2019" name="Int. J. Syst. Evol. Microbiol.">
        <title>The Global Catalogue of Microorganisms (GCM) 10K type strain sequencing project: providing services to taxonomists for standard genome sequencing and annotation.</title>
        <authorList>
            <consortium name="The Broad Institute Genomics Platform"/>
            <consortium name="The Broad Institute Genome Sequencing Center for Infectious Disease"/>
            <person name="Wu L."/>
            <person name="Ma J."/>
        </authorList>
    </citation>
    <scope>NUCLEOTIDE SEQUENCE [LARGE SCALE GENOMIC DNA]</scope>
    <source>
        <strain evidence="8">KCTC 23701</strain>
    </source>
</reference>
<dbReference type="Gene3D" id="1.10.287.950">
    <property type="entry name" value="Methyl-accepting chemotaxis protein"/>
    <property type="match status" value="1"/>
</dbReference>
<keyword evidence="4" id="KW-0472">Membrane</keyword>
<evidence type="ECO:0000313" key="8">
    <source>
        <dbReference type="Proteomes" id="UP000604737"/>
    </source>
</evidence>
<dbReference type="PANTHER" id="PTHR32089">
    <property type="entry name" value="METHYL-ACCEPTING CHEMOTAXIS PROTEIN MCPB"/>
    <property type="match status" value="1"/>
</dbReference>
<feature type="transmembrane region" description="Helical" evidence="4">
    <location>
        <begin position="185"/>
        <end position="208"/>
    </location>
</feature>
<protein>
    <submittedName>
        <fullName evidence="7">Histidine kinase</fullName>
    </submittedName>
</protein>
<dbReference type="Pfam" id="PF00672">
    <property type="entry name" value="HAMP"/>
    <property type="match status" value="1"/>
</dbReference>
<proteinExistence type="inferred from homology"/>
<evidence type="ECO:0000313" key="7">
    <source>
        <dbReference type="EMBL" id="GHD60916.1"/>
    </source>
</evidence>
<dbReference type="PROSITE" id="PS50111">
    <property type="entry name" value="CHEMOTAXIS_TRANSDUC_2"/>
    <property type="match status" value="1"/>
</dbReference>
<comment type="similarity">
    <text evidence="2">Belongs to the methyl-accepting chemotaxis (MCP) protein family.</text>
</comment>
<keyword evidence="8" id="KW-1185">Reference proteome</keyword>
<dbReference type="RefSeq" id="WP_189459540.1">
    <property type="nucleotide sequence ID" value="NZ_BMYO01000003.1"/>
</dbReference>
<gene>
    <name evidence="7" type="ORF">GCM10007350_14770</name>
</gene>
<evidence type="ECO:0000256" key="1">
    <source>
        <dbReference type="ARBA" id="ARBA00023224"/>
    </source>
</evidence>
<dbReference type="InterPro" id="IPR004089">
    <property type="entry name" value="MCPsignal_dom"/>
</dbReference>
<dbReference type="InterPro" id="IPR024478">
    <property type="entry name" value="HlyB_4HB_MCP"/>
</dbReference>
<dbReference type="SMART" id="SM00304">
    <property type="entry name" value="HAMP"/>
    <property type="match status" value="2"/>
</dbReference>
<keyword evidence="7" id="KW-0418">Kinase</keyword>
<keyword evidence="7" id="KW-0808">Transferase</keyword>
<accession>A0ABQ3GY85</accession>
<keyword evidence="4" id="KW-0812">Transmembrane</keyword>
<comment type="caution">
    <text evidence="7">The sequence shown here is derived from an EMBL/GenBank/DDBJ whole genome shotgun (WGS) entry which is preliminary data.</text>
</comment>